<dbReference type="InterPro" id="IPR050660">
    <property type="entry name" value="NEK_Ser/Thr_kinase"/>
</dbReference>
<dbReference type="PANTHER" id="PTHR43671:SF13">
    <property type="entry name" value="SERINE_THREONINE-PROTEIN KINASE NEK2"/>
    <property type="match status" value="1"/>
</dbReference>
<feature type="transmembrane region" description="Helical" evidence="6">
    <location>
        <begin position="514"/>
        <end position="534"/>
    </location>
</feature>
<name>A0A1Y3XQV2_9ACTN</name>
<keyword evidence="2" id="KW-0808">Transferase</keyword>
<dbReference type="SMART" id="SM00220">
    <property type="entry name" value="S_TKc"/>
    <property type="match status" value="1"/>
</dbReference>
<feature type="transmembrane region" description="Helical" evidence="6">
    <location>
        <begin position="414"/>
        <end position="439"/>
    </location>
</feature>
<evidence type="ECO:0000256" key="4">
    <source>
        <dbReference type="ARBA" id="ARBA00022777"/>
    </source>
</evidence>
<dbReference type="InterPro" id="IPR000719">
    <property type="entry name" value="Prot_kinase_dom"/>
</dbReference>
<organism evidence="8 9">
    <name type="scientific">[Collinsella] massiliensis</name>
    <dbReference type="NCBI Taxonomy" id="1232426"/>
    <lineage>
        <taxon>Bacteria</taxon>
        <taxon>Bacillati</taxon>
        <taxon>Actinomycetota</taxon>
        <taxon>Coriobacteriia</taxon>
        <taxon>Coriobacteriales</taxon>
        <taxon>Coriobacteriaceae</taxon>
        <taxon>Enorma</taxon>
    </lineage>
</organism>
<dbReference type="CDD" id="cd14014">
    <property type="entry name" value="STKc_PknB_like"/>
    <property type="match status" value="1"/>
</dbReference>
<dbReference type="SUPFAM" id="SSF56112">
    <property type="entry name" value="Protein kinase-like (PK-like)"/>
    <property type="match status" value="1"/>
</dbReference>
<evidence type="ECO:0000256" key="3">
    <source>
        <dbReference type="ARBA" id="ARBA00022741"/>
    </source>
</evidence>
<dbReference type="GO" id="GO:0004674">
    <property type="term" value="F:protein serine/threonine kinase activity"/>
    <property type="evidence" value="ECO:0007669"/>
    <property type="project" value="UniProtKB-EC"/>
</dbReference>
<keyword evidence="4" id="KW-0418">Kinase</keyword>
<dbReference type="OrthoDB" id="3679634at2"/>
<reference evidence="9" key="1">
    <citation type="submission" date="2017-04" db="EMBL/GenBank/DDBJ databases">
        <title>Function of individual gut microbiota members based on whole genome sequencing of pure cultures obtained from chicken caecum.</title>
        <authorList>
            <person name="Medvecky M."/>
            <person name="Cejkova D."/>
            <person name="Polansky O."/>
            <person name="Karasova D."/>
            <person name="Kubasova T."/>
            <person name="Cizek A."/>
            <person name="Rychlik I."/>
        </authorList>
    </citation>
    <scope>NUCLEOTIDE SEQUENCE [LARGE SCALE GENOMIC DNA]</scope>
    <source>
        <strain evidence="9">An5</strain>
    </source>
</reference>
<feature type="transmembrane region" description="Helical" evidence="6">
    <location>
        <begin position="617"/>
        <end position="641"/>
    </location>
</feature>
<dbReference type="InterPro" id="IPR008271">
    <property type="entry name" value="Ser/Thr_kinase_AS"/>
</dbReference>
<keyword evidence="3" id="KW-0547">Nucleotide-binding</keyword>
<dbReference type="PROSITE" id="PS50011">
    <property type="entry name" value="PROTEIN_KINASE_DOM"/>
    <property type="match status" value="1"/>
</dbReference>
<dbReference type="Gene3D" id="1.10.510.10">
    <property type="entry name" value="Transferase(Phosphotransferase) domain 1"/>
    <property type="match status" value="1"/>
</dbReference>
<dbReference type="Proteomes" id="UP000195781">
    <property type="component" value="Unassembled WGS sequence"/>
</dbReference>
<feature type="transmembrane region" description="Helical" evidence="6">
    <location>
        <begin position="554"/>
        <end position="573"/>
    </location>
</feature>
<keyword evidence="6" id="KW-0472">Membrane</keyword>
<feature type="transmembrane region" description="Helical" evidence="6">
    <location>
        <begin position="585"/>
        <end position="605"/>
    </location>
</feature>
<evidence type="ECO:0000256" key="2">
    <source>
        <dbReference type="ARBA" id="ARBA00022679"/>
    </source>
</evidence>
<dbReference type="InterPro" id="IPR011009">
    <property type="entry name" value="Kinase-like_dom_sf"/>
</dbReference>
<evidence type="ECO:0000256" key="1">
    <source>
        <dbReference type="ARBA" id="ARBA00012513"/>
    </source>
</evidence>
<dbReference type="PANTHER" id="PTHR43671">
    <property type="entry name" value="SERINE/THREONINE-PROTEIN KINASE NEK"/>
    <property type="match status" value="1"/>
</dbReference>
<evidence type="ECO:0000256" key="5">
    <source>
        <dbReference type="ARBA" id="ARBA00022840"/>
    </source>
</evidence>
<dbReference type="EC" id="2.7.11.1" evidence="1"/>
<feature type="transmembrane region" description="Helical" evidence="6">
    <location>
        <begin position="451"/>
        <end position="472"/>
    </location>
</feature>
<keyword evidence="6" id="KW-1133">Transmembrane helix</keyword>
<protein>
    <recommendedName>
        <fullName evidence="1">non-specific serine/threonine protein kinase</fullName>
        <ecNumber evidence="1">2.7.11.1</ecNumber>
    </recommendedName>
</protein>
<keyword evidence="6" id="KW-0812">Transmembrane</keyword>
<keyword evidence="5" id="KW-0067">ATP-binding</keyword>
<dbReference type="GO" id="GO:0005524">
    <property type="term" value="F:ATP binding"/>
    <property type="evidence" value="ECO:0007669"/>
    <property type="project" value="UniProtKB-KW"/>
</dbReference>
<keyword evidence="9" id="KW-1185">Reference proteome</keyword>
<gene>
    <name evidence="8" type="ORF">B5G02_07080</name>
</gene>
<dbReference type="EMBL" id="NFIE01000015">
    <property type="protein sequence ID" value="OUN87924.1"/>
    <property type="molecule type" value="Genomic_DNA"/>
</dbReference>
<evidence type="ECO:0000313" key="9">
    <source>
        <dbReference type="Proteomes" id="UP000195781"/>
    </source>
</evidence>
<evidence type="ECO:0000259" key="7">
    <source>
        <dbReference type="PROSITE" id="PS50011"/>
    </source>
</evidence>
<dbReference type="PROSITE" id="PS00108">
    <property type="entry name" value="PROTEIN_KINASE_ST"/>
    <property type="match status" value="1"/>
</dbReference>
<comment type="caution">
    <text evidence="8">The sequence shown here is derived from an EMBL/GenBank/DDBJ whole genome shotgun (WGS) entry which is preliminary data.</text>
</comment>
<evidence type="ECO:0000256" key="6">
    <source>
        <dbReference type="SAM" id="Phobius"/>
    </source>
</evidence>
<feature type="domain" description="Protein kinase" evidence="7">
    <location>
        <begin position="68"/>
        <end position="327"/>
    </location>
</feature>
<sequence>MIKSSLSGFYHGLYQRTINAPRTSMPLFSHHNPSRRTVAPAPGAAVTHRMPEAVPAPGAMASSLLKRYRPIETRATGGFGSVEVCMDTRLQRRVAIKRIPLAAELSTTPESTRAAALAEARTASMLQHPNIVSVIDFTYDAEYAYLVMEYIDGMSLEEFLSGVDGSSLTYDECAAIADALVQALAHAHENGVLHLDIKPANVLIDHNGHVKLTDFGMATLTSAAGFGGARGGTIGYMPPEQLRGEVVDERSDIFSLAAVLYESLCATAPFRAGTPADSLRRIEKGVIYPSSLLADIPENAEEALLCALDPDPAQRMASMQEFGDWFLPGLGSPREGRRSLARIIAQLTSDDTEDAEQGAEEGGRRRVWELDPAEGYLGSRSPKARRAVVGVVSALAVAGGAAAILGAMGLEAGAVAVAALAMGVASGIAPQIGSALLAAGFVTMLLNATDLLAALPVAMGVCALFIGWWYVWGRTLPAASAALSACLALDAATGDPVVLAGAAAAFAGYFLPPVPAAATLALGVPFAQLLISATRAGGTLAVDTAARVLARPEVAAGAVVLALAAAATSLALARHARNMRESRGNAMLIVGGTLPGIMVVLLLWLANPMENALVATYGAAIAIGAGALSSIIIFICVYSLGYRKDMPEGDRP</sequence>
<dbReference type="Pfam" id="PF00069">
    <property type="entry name" value="Pkinase"/>
    <property type="match status" value="1"/>
</dbReference>
<accession>A0A1Y3XQV2</accession>
<feature type="transmembrane region" description="Helical" evidence="6">
    <location>
        <begin position="387"/>
        <end position="408"/>
    </location>
</feature>
<proteinExistence type="predicted"/>
<evidence type="ECO:0000313" key="8">
    <source>
        <dbReference type="EMBL" id="OUN87924.1"/>
    </source>
</evidence>
<feature type="transmembrane region" description="Helical" evidence="6">
    <location>
        <begin position="478"/>
        <end position="507"/>
    </location>
</feature>
<dbReference type="AlphaFoldDB" id="A0A1Y3XQV2"/>